<dbReference type="AlphaFoldDB" id="A0A0G1IP65"/>
<comment type="similarity">
    <text evidence="1 2">Belongs to the short-chain dehydrogenases/reductases (SDR) family.</text>
</comment>
<sequence length="240" mass="25949">MHEKTAIVTGGVRGVGFAIAGQLVELGYKVVICSRTNLEIRSALKQLNLHGRVAFGLKTDVSQYAQCKRLVTFAFRKLGSIGVLVNNAGIYGPIGYLESNAPEKWSEAIRVNLLGTVYCSQLVTPIMKRNGGGKIINLCGGGVGGKSSLPGFSAYYTSKVAIAGFTEVLSEEVRLANIQVNCIAPGAVNSSLTDYLIDQGIEKAGEAMYKKTLEQKRNGGDSPQFYKLRRIDHNNFIEKL</sequence>
<dbReference type="PANTHER" id="PTHR43943:SF2">
    <property type="entry name" value="DEHYDROGENASE_REDUCTASE 4"/>
    <property type="match status" value="1"/>
</dbReference>
<reference evidence="3 4" key="1">
    <citation type="journal article" date="2015" name="Nature">
        <title>rRNA introns, odd ribosomes, and small enigmatic genomes across a large radiation of phyla.</title>
        <authorList>
            <person name="Brown C.T."/>
            <person name="Hug L.A."/>
            <person name="Thomas B.C."/>
            <person name="Sharon I."/>
            <person name="Castelle C.J."/>
            <person name="Singh A."/>
            <person name="Wilkins M.J."/>
            <person name="Williams K.H."/>
            <person name="Banfield J.F."/>
        </authorList>
    </citation>
    <scope>NUCLEOTIDE SEQUENCE [LARGE SCALE GENOMIC DNA]</scope>
</reference>
<dbReference type="CDD" id="cd05233">
    <property type="entry name" value="SDR_c"/>
    <property type="match status" value="1"/>
</dbReference>
<evidence type="ECO:0000256" key="1">
    <source>
        <dbReference type="ARBA" id="ARBA00006484"/>
    </source>
</evidence>
<evidence type="ECO:0000313" key="4">
    <source>
        <dbReference type="Proteomes" id="UP000033945"/>
    </source>
</evidence>
<dbReference type="InterPro" id="IPR002347">
    <property type="entry name" value="SDR_fam"/>
</dbReference>
<dbReference type="PANTHER" id="PTHR43943">
    <property type="entry name" value="DEHYDROGENASE/REDUCTASE (SDR FAMILY) MEMBER 4"/>
    <property type="match status" value="1"/>
</dbReference>
<dbReference type="InterPro" id="IPR036291">
    <property type="entry name" value="NAD(P)-bd_dom_sf"/>
</dbReference>
<protein>
    <submittedName>
        <fullName evidence="3">Dehydrogenase</fullName>
    </submittedName>
</protein>
<proteinExistence type="inferred from homology"/>
<evidence type="ECO:0000256" key="2">
    <source>
        <dbReference type="RuleBase" id="RU000363"/>
    </source>
</evidence>
<dbReference type="Gene3D" id="3.40.50.720">
    <property type="entry name" value="NAD(P)-binding Rossmann-like Domain"/>
    <property type="match status" value="1"/>
</dbReference>
<dbReference type="Proteomes" id="UP000033945">
    <property type="component" value="Unassembled WGS sequence"/>
</dbReference>
<dbReference type="PRINTS" id="PR00081">
    <property type="entry name" value="GDHRDH"/>
</dbReference>
<organism evidence="3 4">
    <name type="scientific">Candidatus Giovannonibacteria bacterium GW2011_GWA2_44_26</name>
    <dbReference type="NCBI Taxonomy" id="1618648"/>
    <lineage>
        <taxon>Bacteria</taxon>
        <taxon>Candidatus Giovannoniibacteriota</taxon>
    </lineage>
</organism>
<dbReference type="EMBL" id="LCIT01000045">
    <property type="protein sequence ID" value="KKT60733.1"/>
    <property type="molecule type" value="Genomic_DNA"/>
</dbReference>
<dbReference type="PRINTS" id="PR00080">
    <property type="entry name" value="SDRFAMILY"/>
</dbReference>
<name>A0A0G1IP65_9BACT</name>
<dbReference type="SUPFAM" id="SSF51735">
    <property type="entry name" value="NAD(P)-binding Rossmann-fold domains"/>
    <property type="match status" value="1"/>
</dbReference>
<gene>
    <name evidence="3" type="ORF">UW55_C0045G0002</name>
</gene>
<dbReference type="Pfam" id="PF00106">
    <property type="entry name" value="adh_short"/>
    <property type="match status" value="1"/>
</dbReference>
<comment type="caution">
    <text evidence="3">The sequence shown here is derived from an EMBL/GenBank/DDBJ whole genome shotgun (WGS) entry which is preliminary data.</text>
</comment>
<evidence type="ECO:0000313" key="3">
    <source>
        <dbReference type="EMBL" id="KKT60733.1"/>
    </source>
</evidence>
<accession>A0A0G1IP65</accession>